<name>A0A1H1N1V4_9ACTN</name>
<dbReference type="CDD" id="cd02883">
    <property type="entry name" value="NUDIX_Hydrolase"/>
    <property type="match status" value="1"/>
</dbReference>
<organism evidence="4 5">
    <name type="scientific">Friedmanniella luteola</name>
    <dbReference type="NCBI Taxonomy" id="546871"/>
    <lineage>
        <taxon>Bacteria</taxon>
        <taxon>Bacillati</taxon>
        <taxon>Actinomycetota</taxon>
        <taxon>Actinomycetes</taxon>
        <taxon>Propionibacteriales</taxon>
        <taxon>Nocardioidaceae</taxon>
        <taxon>Friedmanniella</taxon>
    </lineage>
</organism>
<proteinExistence type="inferred from homology"/>
<evidence type="ECO:0000259" key="3">
    <source>
        <dbReference type="PROSITE" id="PS51462"/>
    </source>
</evidence>
<dbReference type="Gene3D" id="3.90.79.10">
    <property type="entry name" value="Nucleoside Triphosphate Pyrophosphohydrolase"/>
    <property type="match status" value="1"/>
</dbReference>
<dbReference type="PROSITE" id="PS00893">
    <property type="entry name" value="NUDIX_BOX"/>
    <property type="match status" value="1"/>
</dbReference>
<comment type="similarity">
    <text evidence="1">Belongs to the Nudix hydrolase family.</text>
</comment>
<dbReference type="AlphaFoldDB" id="A0A1H1N1V4"/>
<reference evidence="4 5" key="1">
    <citation type="submission" date="2016-10" db="EMBL/GenBank/DDBJ databases">
        <authorList>
            <person name="de Groot N.N."/>
        </authorList>
    </citation>
    <scope>NUCLEOTIDE SEQUENCE [LARGE SCALE GENOMIC DNA]</scope>
    <source>
        <strain evidence="4 5">DSM 21741</strain>
    </source>
</reference>
<feature type="domain" description="Nudix hydrolase" evidence="3">
    <location>
        <begin position="90"/>
        <end position="228"/>
    </location>
</feature>
<dbReference type="STRING" id="546871.SAMN04488543_0769"/>
<dbReference type="PROSITE" id="PS51462">
    <property type="entry name" value="NUDIX"/>
    <property type="match status" value="1"/>
</dbReference>
<protein>
    <submittedName>
        <fullName evidence="4">NUDIX domain-containing protein</fullName>
    </submittedName>
</protein>
<dbReference type="PANTHER" id="PTHR43736">
    <property type="entry name" value="ADP-RIBOSE PYROPHOSPHATASE"/>
    <property type="match status" value="1"/>
</dbReference>
<evidence type="ECO:0000256" key="1">
    <source>
        <dbReference type="ARBA" id="ARBA00005582"/>
    </source>
</evidence>
<keyword evidence="5" id="KW-1185">Reference proteome</keyword>
<dbReference type="SUPFAM" id="SSF55811">
    <property type="entry name" value="Nudix"/>
    <property type="match status" value="1"/>
</dbReference>
<dbReference type="PANTHER" id="PTHR43736:SF1">
    <property type="entry name" value="DIHYDRONEOPTERIN TRIPHOSPHATE DIPHOSPHATASE"/>
    <property type="match status" value="1"/>
</dbReference>
<keyword evidence="2" id="KW-0378">Hydrolase</keyword>
<evidence type="ECO:0000313" key="4">
    <source>
        <dbReference type="EMBL" id="SDR92974.1"/>
    </source>
</evidence>
<dbReference type="EMBL" id="LT629749">
    <property type="protein sequence ID" value="SDR92974.1"/>
    <property type="molecule type" value="Genomic_DNA"/>
</dbReference>
<dbReference type="Proteomes" id="UP000199092">
    <property type="component" value="Chromosome I"/>
</dbReference>
<evidence type="ECO:0000313" key="5">
    <source>
        <dbReference type="Proteomes" id="UP000199092"/>
    </source>
</evidence>
<evidence type="ECO:0000256" key="2">
    <source>
        <dbReference type="ARBA" id="ARBA00022801"/>
    </source>
</evidence>
<dbReference type="InterPro" id="IPR020084">
    <property type="entry name" value="NUDIX_hydrolase_CS"/>
</dbReference>
<accession>A0A1H1N1V4</accession>
<sequence length="229" mass="24795">MRVVGLTDDGGDSASTVFVHPLAHGADPTVVAHDAGWAVVRPLSADRGPDGEIVLTLRVRALDGEPRPPDPGRGRDAGLQLPPDAELEVRQRVAAYAVVLSDRGLLATEYSDRTAVPGRWGMPGGGIDADEQPADAVLREVGEETDQSVVLDDLVSVQTSHWVGRSPRGTLEDFQAVRLVYRATCPEPREPRVLDVGGTTESARWVPLATWPQVPWTHNWEQLLGELLR</sequence>
<dbReference type="GO" id="GO:0016787">
    <property type="term" value="F:hydrolase activity"/>
    <property type="evidence" value="ECO:0007669"/>
    <property type="project" value="UniProtKB-KW"/>
</dbReference>
<gene>
    <name evidence="4" type="ORF">SAMN04488543_0769</name>
</gene>
<dbReference type="InterPro" id="IPR000086">
    <property type="entry name" value="NUDIX_hydrolase_dom"/>
</dbReference>
<dbReference type="Pfam" id="PF00293">
    <property type="entry name" value="NUDIX"/>
    <property type="match status" value="1"/>
</dbReference>
<dbReference type="InterPro" id="IPR015797">
    <property type="entry name" value="NUDIX_hydrolase-like_dom_sf"/>
</dbReference>